<protein>
    <submittedName>
        <fullName evidence="1">Uncharacterized protein</fullName>
    </submittedName>
</protein>
<evidence type="ECO:0000313" key="2">
    <source>
        <dbReference type="Proteomes" id="UP000663193"/>
    </source>
</evidence>
<gene>
    <name evidence="1" type="ORF">JI435_400290</name>
</gene>
<keyword evidence="2" id="KW-1185">Reference proteome</keyword>
<name>A0A7U2ENL5_PHANO</name>
<organism evidence="1 2">
    <name type="scientific">Phaeosphaeria nodorum (strain SN15 / ATCC MYA-4574 / FGSC 10173)</name>
    <name type="common">Glume blotch fungus</name>
    <name type="synonym">Parastagonospora nodorum</name>
    <dbReference type="NCBI Taxonomy" id="321614"/>
    <lineage>
        <taxon>Eukaryota</taxon>
        <taxon>Fungi</taxon>
        <taxon>Dikarya</taxon>
        <taxon>Ascomycota</taxon>
        <taxon>Pezizomycotina</taxon>
        <taxon>Dothideomycetes</taxon>
        <taxon>Pleosporomycetidae</taxon>
        <taxon>Pleosporales</taxon>
        <taxon>Pleosporineae</taxon>
        <taxon>Phaeosphaeriaceae</taxon>
        <taxon>Parastagonospora</taxon>
    </lineage>
</organism>
<dbReference type="VEuPathDB" id="FungiDB:JI435_400290"/>
<feature type="non-terminal residue" evidence="1">
    <location>
        <position position="1"/>
    </location>
</feature>
<dbReference type="EMBL" id="CP069023">
    <property type="protein sequence ID" value="QRC90156.1"/>
    <property type="molecule type" value="Genomic_DNA"/>
</dbReference>
<evidence type="ECO:0000313" key="1">
    <source>
        <dbReference type="EMBL" id="QRC90156.1"/>
    </source>
</evidence>
<proteinExistence type="predicted"/>
<accession>A0A7U2ENL5</accession>
<reference evidence="2" key="1">
    <citation type="journal article" date="2021" name="BMC Genomics">
        <title>Chromosome-level genome assembly and manually-curated proteome of model necrotroph Parastagonospora nodorum Sn15 reveals a genome-wide trove of candidate effector homologs, and redundancy of virulence-related functions within an accessory chromosome.</title>
        <authorList>
            <person name="Bertazzoni S."/>
            <person name="Jones D.A.B."/>
            <person name="Phan H.T."/>
            <person name="Tan K.-C."/>
            <person name="Hane J.K."/>
        </authorList>
    </citation>
    <scope>NUCLEOTIDE SEQUENCE [LARGE SCALE GENOMIC DNA]</scope>
    <source>
        <strain evidence="2">SN15 / ATCC MYA-4574 / FGSC 10173)</strain>
    </source>
</reference>
<dbReference type="Proteomes" id="UP000663193">
    <property type="component" value="Chromosome 1"/>
</dbReference>
<dbReference type="AlphaFoldDB" id="A0A7U2ENL5"/>
<sequence>PLCTRASHSVITCMQVLIPGVASHESLASLSVLFYSLFYDGSKIIDIDLGACNSKEAEAPFFRYNRRSIRWDGLVYCLQHVTFSVRQCL</sequence>